<dbReference type="Proteomes" id="UP001139559">
    <property type="component" value="Unassembled WGS sequence"/>
</dbReference>
<gene>
    <name evidence="6" type="ORF">KP803_14465</name>
</gene>
<dbReference type="GO" id="GO:0006351">
    <property type="term" value="P:DNA-templated transcription"/>
    <property type="evidence" value="ECO:0007669"/>
    <property type="project" value="TreeGrafter"/>
</dbReference>
<dbReference type="PROSITE" id="PS50931">
    <property type="entry name" value="HTH_LYSR"/>
    <property type="match status" value="1"/>
</dbReference>
<dbReference type="Pfam" id="PF00126">
    <property type="entry name" value="HTH_1"/>
    <property type="match status" value="1"/>
</dbReference>
<dbReference type="CDD" id="cd08432">
    <property type="entry name" value="PBP2_GcdR_TrpI_HvrB_AmpR_like"/>
    <property type="match status" value="1"/>
</dbReference>
<dbReference type="InterPro" id="IPR036388">
    <property type="entry name" value="WH-like_DNA-bd_sf"/>
</dbReference>
<evidence type="ECO:0000256" key="4">
    <source>
        <dbReference type="ARBA" id="ARBA00023163"/>
    </source>
</evidence>
<feature type="domain" description="HTH lysR-type" evidence="5">
    <location>
        <begin position="14"/>
        <end position="63"/>
    </location>
</feature>
<evidence type="ECO:0000259" key="5">
    <source>
        <dbReference type="PROSITE" id="PS50931"/>
    </source>
</evidence>
<dbReference type="PRINTS" id="PR00039">
    <property type="entry name" value="HTHLYSR"/>
</dbReference>
<evidence type="ECO:0000256" key="1">
    <source>
        <dbReference type="ARBA" id="ARBA00009437"/>
    </source>
</evidence>
<dbReference type="InterPro" id="IPR036390">
    <property type="entry name" value="WH_DNA-bd_sf"/>
</dbReference>
<dbReference type="EMBL" id="JAJHVV010000008">
    <property type="protein sequence ID" value="MCK6264482.1"/>
    <property type="molecule type" value="Genomic_DNA"/>
</dbReference>
<dbReference type="SUPFAM" id="SSF53850">
    <property type="entry name" value="Periplasmic binding protein-like II"/>
    <property type="match status" value="1"/>
</dbReference>
<evidence type="ECO:0000256" key="2">
    <source>
        <dbReference type="ARBA" id="ARBA00023015"/>
    </source>
</evidence>
<dbReference type="InterPro" id="IPR058163">
    <property type="entry name" value="LysR-type_TF_proteobact-type"/>
</dbReference>
<dbReference type="PANTHER" id="PTHR30537:SF32">
    <property type="entry name" value="HTH-TYPE TRANSCRIPTIONAL REGULATOR DSDC"/>
    <property type="match status" value="1"/>
</dbReference>
<keyword evidence="7" id="KW-1185">Reference proteome</keyword>
<sequence>MIRTPINHSNVYLFLSAARTLSFTKTGEIFGITQGAVSHRIKSLEEEVGCKLFVRRPRNIALTPEGSLLFSSVSQSFELVDNVISDLKNPNPTGELRIGASPSFASQVLIPNLPKFLSKYPDLDVRIITSRESKRFDDESMDLAIVYDEAIANLHSEAIVRESIIPVCSHEYAHKNNLLNGRSTIEGLTLIDNVTSTNWKQWSSQECYEIKDNRTIKVDDFHSSTSAAISGVGIAIARWILVKDLLKSGALVSPFNAILTDKHYWLVTVKGMEHRPKYRLFSNWICEEIFGKKP</sequence>
<dbReference type="GO" id="GO:0003700">
    <property type="term" value="F:DNA-binding transcription factor activity"/>
    <property type="evidence" value="ECO:0007669"/>
    <property type="project" value="InterPro"/>
</dbReference>
<dbReference type="AlphaFoldDB" id="A0A9X1XK94"/>
<organism evidence="6 7">
    <name type="scientific">Vibrio amylolyticus</name>
    <dbReference type="NCBI Taxonomy" id="2847292"/>
    <lineage>
        <taxon>Bacteria</taxon>
        <taxon>Pseudomonadati</taxon>
        <taxon>Pseudomonadota</taxon>
        <taxon>Gammaproteobacteria</taxon>
        <taxon>Vibrionales</taxon>
        <taxon>Vibrionaceae</taxon>
        <taxon>Vibrio</taxon>
    </lineage>
</organism>
<comment type="caution">
    <text evidence="6">The sequence shown here is derived from an EMBL/GenBank/DDBJ whole genome shotgun (WGS) entry which is preliminary data.</text>
</comment>
<name>A0A9X1XK94_9VIBR</name>
<reference evidence="6" key="1">
    <citation type="submission" date="2021-11" db="EMBL/GenBank/DDBJ databases">
        <title>Vibrio ZSDE26 sp. nov. and Vibrio ZSDZ34 sp. nov., isolated from coastal seawater in Qingdao.</title>
        <authorList>
            <person name="Zhang P."/>
        </authorList>
    </citation>
    <scope>NUCLEOTIDE SEQUENCE</scope>
    <source>
        <strain evidence="6">ZSDE26</strain>
    </source>
</reference>
<dbReference type="SUPFAM" id="SSF46785">
    <property type="entry name" value="Winged helix' DNA-binding domain"/>
    <property type="match status" value="1"/>
</dbReference>
<protein>
    <submittedName>
        <fullName evidence="6">LysR family transcriptional regulator</fullName>
    </submittedName>
</protein>
<evidence type="ECO:0000313" key="6">
    <source>
        <dbReference type="EMBL" id="MCK6264482.1"/>
    </source>
</evidence>
<dbReference type="Gene3D" id="3.40.190.10">
    <property type="entry name" value="Periplasmic binding protein-like II"/>
    <property type="match status" value="2"/>
</dbReference>
<proteinExistence type="inferred from homology"/>
<dbReference type="PANTHER" id="PTHR30537">
    <property type="entry name" value="HTH-TYPE TRANSCRIPTIONAL REGULATOR"/>
    <property type="match status" value="1"/>
</dbReference>
<dbReference type="InterPro" id="IPR000847">
    <property type="entry name" value="LysR_HTH_N"/>
</dbReference>
<dbReference type="Pfam" id="PF03466">
    <property type="entry name" value="LysR_substrate"/>
    <property type="match status" value="1"/>
</dbReference>
<comment type="similarity">
    <text evidence="1">Belongs to the LysR transcriptional regulatory family.</text>
</comment>
<dbReference type="Gene3D" id="1.10.10.10">
    <property type="entry name" value="Winged helix-like DNA-binding domain superfamily/Winged helix DNA-binding domain"/>
    <property type="match status" value="1"/>
</dbReference>
<dbReference type="GO" id="GO:0043565">
    <property type="term" value="F:sequence-specific DNA binding"/>
    <property type="evidence" value="ECO:0007669"/>
    <property type="project" value="TreeGrafter"/>
</dbReference>
<keyword evidence="3" id="KW-0238">DNA-binding</keyword>
<evidence type="ECO:0000313" key="7">
    <source>
        <dbReference type="Proteomes" id="UP001139559"/>
    </source>
</evidence>
<keyword evidence="4" id="KW-0804">Transcription</keyword>
<evidence type="ECO:0000256" key="3">
    <source>
        <dbReference type="ARBA" id="ARBA00023125"/>
    </source>
</evidence>
<accession>A0A9X1XK94</accession>
<dbReference type="RefSeq" id="WP_248009553.1">
    <property type="nucleotide sequence ID" value="NZ_JAJHVV010000008.1"/>
</dbReference>
<dbReference type="InterPro" id="IPR005119">
    <property type="entry name" value="LysR_subst-bd"/>
</dbReference>
<keyword evidence="2" id="KW-0805">Transcription regulation</keyword>